<protein>
    <submittedName>
        <fullName evidence="8">Long-chain fatty acid transporter</fullName>
    </submittedName>
</protein>
<evidence type="ECO:0000256" key="4">
    <source>
        <dbReference type="ARBA" id="ARBA00022692"/>
    </source>
</evidence>
<organism evidence="8">
    <name type="scientific">Sedimenticola thiotaurini</name>
    <dbReference type="NCBI Taxonomy" id="1543721"/>
    <lineage>
        <taxon>Bacteria</taxon>
        <taxon>Pseudomonadati</taxon>
        <taxon>Pseudomonadota</taxon>
        <taxon>Gammaproteobacteria</taxon>
        <taxon>Chromatiales</taxon>
        <taxon>Sedimenticolaceae</taxon>
        <taxon>Sedimenticola</taxon>
    </lineage>
</organism>
<evidence type="ECO:0000256" key="3">
    <source>
        <dbReference type="ARBA" id="ARBA00022452"/>
    </source>
</evidence>
<keyword evidence="4" id="KW-0812">Transmembrane</keyword>
<name>A0A831RPL3_9GAMM</name>
<dbReference type="EMBL" id="DRKP01000145">
    <property type="protein sequence ID" value="HEB97126.1"/>
    <property type="molecule type" value="Genomic_DNA"/>
</dbReference>
<comment type="subcellular location">
    <subcellularLocation>
        <location evidence="1">Cell outer membrane</location>
        <topology evidence="1">Multi-pass membrane protein</topology>
    </subcellularLocation>
</comment>
<dbReference type="SUPFAM" id="SSF56935">
    <property type="entry name" value="Porins"/>
    <property type="match status" value="1"/>
</dbReference>
<keyword evidence="7" id="KW-0998">Cell outer membrane</keyword>
<evidence type="ECO:0000313" key="8">
    <source>
        <dbReference type="EMBL" id="HEB97126.1"/>
    </source>
</evidence>
<gene>
    <name evidence="8" type="ORF">ENI96_11955</name>
</gene>
<evidence type="ECO:0000256" key="5">
    <source>
        <dbReference type="ARBA" id="ARBA00022729"/>
    </source>
</evidence>
<dbReference type="PANTHER" id="PTHR35093:SF8">
    <property type="entry name" value="OUTER MEMBRANE PROTEIN NMB0088-RELATED"/>
    <property type="match status" value="1"/>
</dbReference>
<evidence type="ECO:0000256" key="7">
    <source>
        <dbReference type="ARBA" id="ARBA00023237"/>
    </source>
</evidence>
<evidence type="ECO:0000256" key="2">
    <source>
        <dbReference type="ARBA" id="ARBA00008163"/>
    </source>
</evidence>
<accession>A0A831RPL3</accession>
<comment type="similarity">
    <text evidence="2">Belongs to the OmpP1/FadL family.</text>
</comment>
<dbReference type="Proteomes" id="UP000886251">
    <property type="component" value="Unassembled WGS sequence"/>
</dbReference>
<evidence type="ECO:0000256" key="6">
    <source>
        <dbReference type="ARBA" id="ARBA00023136"/>
    </source>
</evidence>
<dbReference type="PANTHER" id="PTHR35093">
    <property type="entry name" value="OUTER MEMBRANE PROTEIN NMB0088-RELATED"/>
    <property type="match status" value="1"/>
</dbReference>
<keyword evidence="3" id="KW-1134">Transmembrane beta strand</keyword>
<keyword evidence="6" id="KW-0472">Membrane</keyword>
<dbReference type="GO" id="GO:0009279">
    <property type="term" value="C:cell outer membrane"/>
    <property type="evidence" value="ECO:0007669"/>
    <property type="project" value="UniProtKB-SubCell"/>
</dbReference>
<sequence>MGPPAPYALDSTKPINHYWRAFSIRAKNQQKYNHTLIFRHCEPPDRHGDRGREDESMKLIKSMTAVAVTSLVATSAWATNGYAPHGIGQKSKGMGGVGIALVQDTVGAGMNPAGMVLLGNRVDAGLEWFRPSRKTEIMAPNPFAGSYSANDRQNFFVPEFGYNYMLNDRMSLGVSVFGNGGMNTDYANGIPLFTGVMSGKRTSIDLMQLFVVPTFAWKINDQHSIGIGLNLAAQQFTAVGLQNFDNPAFTSSPGKVTNNDPDWSYGAGLRIGWVGQITDRVTLGATYQTRTYMSEFDDYKGLFAEQGDFDIPENFGAGIAFKATPKLTLAFDIMRINYSSVNSIGNKGPSGSMGPPAMTGTPLLGESGGWGFGWDDQTVYKLGAAYEYNADWTFRAGWNHGSSPISGSETLFNVLAPGVVEDHLTLGATWTLDNGQEVTFSYMHAFENTVKGNNSIPAWMGGGEADISMYQDSFGVAWGMDL</sequence>
<dbReference type="AlphaFoldDB" id="A0A831RPL3"/>
<dbReference type="Gene3D" id="2.40.160.60">
    <property type="entry name" value="Outer membrane protein transport protein (OMPP1/FadL/TodX)"/>
    <property type="match status" value="1"/>
</dbReference>
<dbReference type="InterPro" id="IPR005017">
    <property type="entry name" value="OMPP1/FadL/TodX"/>
</dbReference>
<keyword evidence="5" id="KW-0732">Signal</keyword>
<dbReference type="GO" id="GO:0015483">
    <property type="term" value="F:long-chain fatty acid transporting porin activity"/>
    <property type="evidence" value="ECO:0007669"/>
    <property type="project" value="TreeGrafter"/>
</dbReference>
<dbReference type="Pfam" id="PF03349">
    <property type="entry name" value="Toluene_X"/>
    <property type="match status" value="1"/>
</dbReference>
<comment type="caution">
    <text evidence="8">The sequence shown here is derived from an EMBL/GenBank/DDBJ whole genome shotgun (WGS) entry which is preliminary data.</text>
</comment>
<evidence type="ECO:0000256" key="1">
    <source>
        <dbReference type="ARBA" id="ARBA00004571"/>
    </source>
</evidence>
<proteinExistence type="inferred from homology"/>
<reference evidence="8" key="1">
    <citation type="journal article" date="2020" name="mSystems">
        <title>Genome- and Community-Level Interaction Insights into Carbon Utilization and Element Cycling Functions of Hydrothermarchaeota in Hydrothermal Sediment.</title>
        <authorList>
            <person name="Zhou Z."/>
            <person name="Liu Y."/>
            <person name="Xu W."/>
            <person name="Pan J."/>
            <person name="Luo Z.H."/>
            <person name="Li M."/>
        </authorList>
    </citation>
    <scope>NUCLEOTIDE SEQUENCE [LARGE SCALE GENOMIC DNA]</scope>
    <source>
        <strain evidence="8">HyVt-443</strain>
    </source>
</reference>